<dbReference type="AlphaFoldDB" id="A0A8J7U166"/>
<dbReference type="RefSeq" id="WP_207856459.1">
    <property type="nucleotide sequence ID" value="NZ_JAFREP010000002.1"/>
</dbReference>
<evidence type="ECO:0000313" key="3">
    <source>
        <dbReference type="EMBL" id="MBO1318528.1"/>
    </source>
</evidence>
<name>A0A8J7U166_9BACT</name>
<accession>A0A8J7U166</accession>
<reference evidence="2" key="1">
    <citation type="submission" date="2021-03" db="EMBL/GenBank/DDBJ databases">
        <authorList>
            <person name="Wang G."/>
        </authorList>
    </citation>
    <scope>NUCLEOTIDE SEQUENCE</scope>
    <source>
        <strain evidence="2">KCTC 12899</strain>
    </source>
</reference>
<dbReference type="EMBL" id="JAFREP010000002">
    <property type="protein sequence ID" value="MBO1317222.1"/>
    <property type="molecule type" value="Genomic_DNA"/>
</dbReference>
<sequence>MNRPSAYFVLPRPIGDRSLWSLLLCLVPLWAQGQADGSVQVSDPVVPYVVEVNLGDLPTVPDWQPGDPIREVPRWQDPTRRPPVPAEESVDPLAARQTAASFLRDPSFSEPLLNFDGQNFSGRTPPDPIGAVGLNYYLQAVNSSTTSVMVYDKSSGNRVAGPIALSNFSVCSGGGDPTVLFDPLNQRWILAEFGTANSLCVLISQSADPIGDPTQTWYAYNFQTPNKPDYFKIGIWNDAFYVTSNELGGSPVYVLEREAMLQGQPARMLRLEAPDLAGFPFQLLMPAGVDGSNPPPPGSPGILMRHKDAQAHGGTTDQLELFFCYTDFDQPNNTFLVGPVAVPISPFSSDLCGFESLNCFPQPSAHVFLDPLREPLMHRLVYRNFTTHEAVLGNFTVDVDGTDRGGIRWFELRRGGNEPWTLYQEGTYTAEDRTNRWVGSAAFDGSGNIALGANVVGPTTYPGLRYIGRLADDPTGTLQRGEHTLIEGTAAANNNRFGDYSAMTIDPVDDCTFWFTGQYNREGRWSTRIGALRFASCGCASPSPTNVLAQPGSEDNEILVSWDPVPNSQGYDLYRTIGACGTSGYRLIAENHQDPQFLDQTASSRVQYAYTVVSRDATLLCPSPPSACASAETTGRCLVPPELEVPPSAVTPGRFTCRVDLSWEAAFTFCTTPIRYSVHRGLTPDFDVTEENAIATCLEATTFSDETFYLDQTYYYKVMAEDAESTGDGGCNGGNVGNQAVSVSIQPLALEALFFDDIEQGTDNFTTESEQGWTLQGDTTSSGKAAWFAPNPDVSSDHALVLAPQRIPEDETIILRFQLYFFTDRTFDGLVLEYAIGESRQWFDILAGDGGLIPENPNRFLANGYSDRISAQADSPLAGRWAWTGVNFRFNETLVDLNDFRGQHVRFRWRMVTDPDTDRLGVFLDDIGITKPRRCGCIYPEQWPNQSILGFIPCLNALP</sequence>
<dbReference type="SUPFAM" id="SSF49265">
    <property type="entry name" value="Fibronectin type III"/>
    <property type="match status" value="1"/>
</dbReference>
<gene>
    <name evidence="2" type="ORF">J3U88_02035</name>
    <name evidence="3" type="ORF">J3U88_08670</name>
</gene>
<keyword evidence="4" id="KW-1185">Reference proteome</keyword>
<feature type="compositionally biased region" description="Basic and acidic residues" evidence="1">
    <location>
        <begin position="68"/>
        <end position="80"/>
    </location>
</feature>
<evidence type="ECO:0000313" key="4">
    <source>
        <dbReference type="Proteomes" id="UP000664417"/>
    </source>
</evidence>
<protein>
    <recommendedName>
        <fullName evidence="5">Fibronectin type-III domain-containing protein</fullName>
    </recommendedName>
</protein>
<dbReference type="InterPro" id="IPR013783">
    <property type="entry name" value="Ig-like_fold"/>
</dbReference>
<proteinExistence type="predicted"/>
<dbReference type="Proteomes" id="UP000664417">
    <property type="component" value="Unassembled WGS sequence"/>
</dbReference>
<organism evidence="2 4">
    <name type="scientific">Acanthopleuribacter pedis</name>
    <dbReference type="NCBI Taxonomy" id="442870"/>
    <lineage>
        <taxon>Bacteria</taxon>
        <taxon>Pseudomonadati</taxon>
        <taxon>Acidobacteriota</taxon>
        <taxon>Holophagae</taxon>
        <taxon>Acanthopleuribacterales</taxon>
        <taxon>Acanthopleuribacteraceae</taxon>
        <taxon>Acanthopleuribacter</taxon>
    </lineage>
</organism>
<evidence type="ECO:0008006" key="5">
    <source>
        <dbReference type="Google" id="ProtNLM"/>
    </source>
</evidence>
<feature type="region of interest" description="Disordered" evidence="1">
    <location>
        <begin position="61"/>
        <end position="91"/>
    </location>
</feature>
<comment type="caution">
    <text evidence="2">The sequence shown here is derived from an EMBL/GenBank/DDBJ whole genome shotgun (WGS) entry which is preliminary data.</text>
</comment>
<dbReference type="EMBL" id="JAFREP010000006">
    <property type="protein sequence ID" value="MBO1318528.1"/>
    <property type="molecule type" value="Genomic_DNA"/>
</dbReference>
<evidence type="ECO:0000313" key="2">
    <source>
        <dbReference type="EMBL" id="MBO1317222.1"/>
    </source>
</evidence>
<dbReference type="InterPro" id="IPR036116">
    <property type="entry name" value="FN3_sf"/>
</dbReference>
<dbReference type="Gene3D" id="2.60.40.10">
    <property type="entry name" value="Immunoglobulins"/>
    <property type="match status" value="2"/>
</dbReference>
<evidence type="ECO:0000256" key="1">
    <source>
        <dbReference type="SAM" id="MobiDB-lite"/>
    </source>
</evidence>